<dbReference type="HAMAP" id="MF_00528">
    <property type="entry name" value="Maf"/>
    <property type="match status" value="1"/>
</dbReference>
<proteinExistence type="inferred from homology"/>
<feature type="site" description="Important for substrate specificity" evidence="9">
    <location>
        <position position="16"/>
    </location>
</feature>
<dbReference type="Gene3D" id="3.90.950.10">
    <property type="match status" value="1"/>
</dbReference>
<comment type="caution">
    <text evidence="9">Lacks conserved residue(s) required for the propagation of feature annotation.</text>
</comment>
<dbReference type="SUPFAM" id="SSF52972">
    <property type="entry name" value="ITPase-like"/>
    <property type="match status" value="1"/>
</dbReference>
<feature type="site" description="Important for substrate specificity" evidence="9">
    <location>
        <position position="159"/>
    </location>
</feature>
<feature type="site" description="Important for substrate specificity" evidence="9">
    <location>
        <position position="75"/>
    </location>
</feature>
<dbReference type="PANTHER" id="PTHR43213:SF10">
    <property type="entry name" value="7-METHYL-GTP PYROPHOSPHATASE"/>
    <property type="match status" value="1"/>
</dbReference>
<dbReference type="GO" id="GO:0005737">
    <property type="term" value="C:cytoplasm"/>
    <property type="evidence" value="ECO:0007669"/>
    <property type="project" value="UniProtKB-SubCell"/>
</dbReference>
<keyword evidence="4 9" id="KW-0546">Nucleotide metabolism</keyword>
<organism evidence="10 11">
    <name type="scientific">Methylohalomonas lacus</name>
    <dbReference type="NCBI Taxonomy" id="398773"/>
    <lineage>
        <taxon>Bacteria</taxon>
        <taxon>Pseudomonadati</taxon>
        <taxon>Pseudomonadota</taxon>
        <taxon>Gammaproteobacteria</taxon>
        <taxon>Methylohalomonadales</taxon>
        <taxon>Methylohalomonadaceae</taxon>
        <taxon>Methylohalomonas</taxon>
    </lineage>
</organism>
<gene>
    <name evidence="10" type="ORF">J2T55_000632</name>
</gene>
<dbReference type="PIRSF" id="PIRSF006305">
    <property type="entry name" value="Maf"/>
    <property type="match status" value="1"/>
</dbReference>
<sequence>MTDTTPAVILASSSRYRRELLTRLQLDFTCQSPAIDETAEPGEPPLQLVQRLALGKARAVAEQCRQASLVIGSDQVATLGDTVLGKPGDASRASYQLQQMRGRRIEFLTGLCLFNTARHSQQVEVVPFSVKFRNYTDAEIERYVAAEKPFDSAGSFHSEALGVSLVESMSGSDPTALIGLPLIKLCEMLRQEGIALP</sequence>
<feature type="active site" description="Proton acceptor" evidence="9">
    <location>
        <position position="74"/>
    </location>
</feature>
<evidence type="ECO:0000256" key="6">
    <source>
        <dbReference type="ARBA" id="ARBA00053369"/>
    </source>
</evidence>
<dbReference type="EC" id="3.6.1.-" evidence="9"/>
<protein>
    <recommendedName>
        <fullName evidence="8 9">7-methyl-GTP pyrophosphatase</fullName>
        <shortName evidence="9">m(7)GTP pyrophosphatase</shortName>
        <ecNumber evidence="9">3.6.1.-</ecNumber>
    </recommendedName>
</protein>
<evidence type="ECO:0000256" key="7">
    <source>
        <dbReference type="ARBA" id="ARBA00060749"/>
    </source>
</evidence>
<evidence type="ECO:0000313" key="11">
    <source>
        <dbReference type="Proteomes" id="UP001204445"/>
    </source>
</evidence>
<keyword evidence="2 9" id="KW-0963">Cytoplasm</keyword>
<dbReference type="Pfam" id="PF02545">
    <property type="entry name" value="Maf"/>
    <property type="match status" value="1"/>
</dbReference>
<comment type="caution">
    <text evidence="10">The sequence shown here is derived from an EMBL/GenBank/DDBJ whole genome shotgun (WGS) entry which is preliminary data.</text>
</comment>
<name>A0AAE3HK27_9GAMM</name>
<dbReference type="FunFam" id="3.90.950.10:FF:000005">
    <property type="entry name" value="7-methyl-GTP pyrophosphatase"/>
    <property type="match status" value="1"/>
</dbReference>
<dbReference type="InterPro" id="IPR029001">
    <property type="entry name" value="ITPase-like_fam"/>
</dbReference>
<evidence type="ECO:0000256" key="4">
    <source>
        <dbReference type="ARBA" id="ARBA00023080"/>
    </source>
</evidence>
<comment type="subcellular location">
    <subcellularLocation>
        <location evidence="1 9">Cytoplasm</location>
    </subcellularLocation>
</comment>
<comment type="function">
    <text evidence="6 9">Nucleoside triphosphate pyrophosphatase that hydrolyzes 7-methyl-GTP (m(7)GTP). May have a dual role in cell division arrest and in preventing the incorporation of modified nucleotides into cellular nucleic acids.</text>
</comment>
<dbReference type="Proteomes" id="UP001204445">
    <property type="component" value="Unassembled WGS sequence"/>
</dbReference>
<evidence type="ECO:0000313" key="10">
    <source>
        <dbReference type="EMBL" id="MCS3902628.1"/>
    </source>
</evidence>
<comment type="similarity">
    <text evidence="7 9">Belongs to the Maf family. YceF subfamily.</text>
</comment>
<dbReference type="CDD" id="cd00555">
    <property type="entry name" value="Maf"/>
    <property type="match status" value="1"/>
</dbReference>
<dbReference type="NCBIfam" id="TIGR00172">
    <property type="entry name" value="maf"/>
    <property type="match status" value="1"/>
</dbReference>
<reference evidence="10" key="1">
    <citation type="submission" date="2022-08" db="EMBL/GenBank/DDBJ databases">
        <title>Genomic Encyclopedia of Type Strains, Phase III (KMG-III): the genomes of soil and plant-associated and newly described type strains.</title>
        <authorList>
            <person name="Whitman W."/>
        </authorList>
    </citation>
    <scope>NUCLEOTIDE SEQUENCE</scope>
    <source>
        <strain evidence="10">HMT 1</strain>
    </source>
</reference>
<evidence type="ECO:0000256" key="2">
    <source>
        <dbReference type="ARBA" id="ARBA00022490"/>
    </source>
</evidence>
<dbReference type="GO" id="GO:0009117">
    <property type="term" value="P:nucleotide metabolic process"/>
    <property type="evidence" value="ECO:0007669"/>
    <property type="project" value="UniProtKB-KW"/>
</dbReference>
<dbReference type="EMBL" id="JANUCT010000003">
    <property type="protein sequence ID" value="MCS3902628.1"/>
    <property type="molecule type" value="Genomic_DNA"/>
</dbReference>
<comment type="catalytic activity">
    <reaction evidence="5 9">
        <text>N(7)-methyl-GTP + H2O = N(7)-methyl-GMP + diphosphate + H(+)</text>
        <dbReference type="Rhea" id="RHEA:58744"/>
        <dbReference type="ChEBI" id="CHEBI:15377"/>
        <dbReference type="ChEBI" id="CHEBI:15378"/>
        <dbReference type="ChEBI" id="CHEBI:33019"/>
        <dbReference type="ChEBI" id="CHEBI:58285"/>
        <dbReference type="ChEBI" id="CHEBI:87133"/>
    </reaction>
</comment>
<dbReference type="AlphaFoldDB" id="A0AAE3HK27"/>
<keyword evidence="11" id="KW-1185">Reference proteome</keyword>
<dbReference type="GO" id="GO:0047429">
    <property type="term" value="F:nucleoside triphosphate diphosphatase activity"/>
    <property type="evidence" value="ECO:0007669"/>
    <property type="project" value="InterPro"/>
</dbReference>
<evidence type="ECO:0000256" key="3">
    <source>
        <dbReference type="ARBA" id="ARBA00022801"/>
    </source>
</evidence>
<accession>A0AAE3HK27</accession>
<keyword evidence="3 9" id="KW-0378">Hydrolase</keyword>
<evidence type="ECO:0000256" key="1">
    <source>
        <dbReference type="ARBA" id="ARBA00004496"/>
    </source>
</evidence>
<dbReference type="PANTHER" id="PTHR43213">
    <property type="entry name" value="BIFUNCTIONAL DTTP/UTP PYROPHOSPHATASE/METHYLTRANSFERASE PROTEIN-RELATED"/>
    <property type="match status" value="1"/>
</dbReference>
<comment type="cofactor">
    <cofactor evidence="9">
        <name>a divalent metal cation</name>
        <dbReference type="ChEBI" id="CHEBI:60240"/>
    </cofactor>
</comment>
<dbReference type="RefSeq" id="WP_259054177.1">
    <property type="nucleotide sequence ID" value="NZ_JANUCT010000003.1"/>
</dbReference>
<evidence type="ECO:0000256" key="8">
    <source>
        <dbReference type="ARBA" id="ARBA00068163"/>
    </source>
</evidence>
<evidence type="ECO:0000256" key="9">
    <source>
        <dbReference type="HAMAP-Rule" id="MF_00528"/>
    </source>
</evidence>
<evidence type="ECO:0000256" key="5">
    <source>
        <dbReference type="ARBA" id="ARBA00050213"/>
    </source>
</evidence>
<dbReference type="InterPro" id="IPR003697">
    <property type="entry name" value="Maf-like"/>
</dbReference>